<proteinExistence type="inferred from homology"/>
<evidence type="ECO:0000256" key="12">
    <source>
        <dbReference type="ARBA" id="ARBA00055242"/>
    </source>
</evidence>
<evidence type="ECO:0000256" key="9">
    <source>
        <dbReference type="ARBA" id="ARBA00022989"/>
    </source>
</evidence>
<evidence type="ECO:0000256" key="1">
    <source>
        <dbReference type="ARBA" id="ARBA00004162"/>
    </source>
</evidence>
<dbReference type="GO" id="GO:0005886">
    <property type="term" value="C:plasma membrane"/>
    <property type="evidence" value="ECO:0007669"/>
    <property type="project" value="UniProtKB-SubCell"/>
</dbReference>
<feature type="binding site" description="covalent" evidence="14">
    <location>
        <position position="85"/>
    </location>
    <ligand>
        <name>heme</name>
        <dbReference type="ChEBI" id="CHEBI:30413"/>
        <label>2</label>
    </ligand>
</feature>
<dbReference type="GO" id="GO:0009055">
    <property type="term" value="F:electron transfer activity"/>
    <property type="evidence" value="ECO:0007669"/>
    <property type="project" value="TreeGrafter"/>
</dbReference>
<organism evidence="17">
    <name type="scientific">Sinorhizobium medicae</name>
    <dbReference type="NCBI Taxonomy" id="110321"/>
    <lineage>
        <taxon>Bacteria</taxon>
        <taxon>Pseudomonadati</taxon>
        <taxon>Pseudomonadota</taxon>
        <taxon>Alphaproteobacteria</taxon>
        <taxon>Hyphomicrobiales</taxon>
        <taxon>Rhizobiaceae</taxon>
        <taxon>Sinorhizobium/Ensifer group</taxon>
        <taxon>Sinorhizobium</taxon>
    </lineage>
</organism>
<evidence type="ECO:0000256" key="3">
    <source>
        <dbReference type="ARBA" id="ARBA00022448"/>
    </source>
</evidence>
<dbReference type="InterPro" id="IPR051174">
    <property type="entry name" value="Cytochrome_c-type_ET"/>
</dbReference>
<evidence type="ECO:0000256" key="11">
    <source>
        <dbReference type="ARBA" id="ARBA00023136"/>
    </source>
</evidence>
<keyword evidence="3 13" id="KW-0813">Transport</keyword>
<evidence type="ECO:0000256" key="5">
    <source>
        <dbReference type="ARBA" id="ARBA00022617"/>
    </source>
</evidence>
<dbReference type="GO" id="GO:0020037">
    <property type="term" value="F:heme binding"/>
    <property type="evidence" value="ECO:0007669"/>
    <property type="project" value="InterPro"/>
</dbReference>
<name>A0A6G1WK82_9HYPH</name>
<evidence type="ECO:0000256" key="14">
    <source>
        <dbReference type="PIRSR" id="PIRSR000013-1"/>
    </source>
</evidence>
<evidence type="ECO:0000256" key="15">
    <source>
        <dbReference type="PIRSR" id="PIRSR000013-2"/>
    </source>
</evidence>
<feature type="binding site" description="covalent" evidence="14">
    <location>
        <position position="178"/>
    </location>
    <ligand>
        <name>heme</name>
        <dbReference type="ChEBI" id="CHEBI:30413"/>
        <label>4</label>
    </ligand>
</feature>
<reference evidence="17" key="1">
    <citation type="journal article" date="2013" name="Genome Biol.">
        <title>Comparative genomics of the core and accessory genomes of 48 Sinorhizobium strains comprising five genospecies.</title>
        <authorList>
            <person name="Sugawara M."/>
            <person name="Epstein B."/>
            <person name="Badgley B.D."/>
            <person name="Unno T."/>
            <person name="Xu L."/>
            <person name="Reese J."/>
            <person name="Gyaneshwar P."/>
            <person name="Denny R."/>
            <person name="Mudge J."/>
            <person name="Bharti A.K."/>
            <person name="Farmer A.D."/>
            <person name="May G.D."/>
            <person name="Woodward J.E."/>
            <person name="Medigue C."/>
            <person name="Vallenet D."/>
            <person name="Lajus A."/>
            <person name="Rouy Z."/>
            <person name="Martinez-Vaz B."/>
            <person name="Tiffin P."/>
            <person name="Young N.D."/>
            <person name="Sadowsky M.J."/>
        </authorList>
    </citation>
    <scope>NUCLEOTIDE SEQUENCE</scope>
    <source>
        <strain evidence="17">M1</strain>
    </source>
</reference>
<dbReference type="SUPFAM" id="SSF48695">
    <property type="entry name" value="Multiheme cytochromes"/>
    <property type="match status" value="1"/>
</dbReference>
<evidence type="ECO:0000313" key="17">
    <source>
        <dbReference type="EMBL" id="MQW70073.1"/>
    </source>
</evidence>
<comment type="function">
    <text evidence="12">Mediates electron flow from quinones to the NapAB complex.</text>
</comment>
<evidence type="ECO:0000256" key="8">
    <source>
        <dbReference type="ARBA" id="ARBA00022982"/>
    </source>
</evidence>
<dbReference type="GO" id="GO:0009061">
    <property type="term" value="P:anaerobic respiration"/>
    <property type="evidence" value="ECO:0007669"/>
    <property type="project" value="TreeGrafter"/>
</dbReference>
<comment type="subcellular location">
    <subcellularLocation>
        <location evidence="1">Cell membrane</location>
        <topology evidence="1">Single-pass membrane protein</topology>
    </subcellularLocation>
</comment>
<feature type="binding site" description="covalent" evidence="14">
    <location>
        <position position="88"/>
    </location>
    <ligand>
        <name>heme</name>
        <dbReference type="ChEBI" id="CHEBI:30413"/>
        <label>2</label>
    </ligand>
</feature>
<keyword evidence="4" id="KW-1003">Cell membrane</keyword>
<feature type="domain" description="NapC/NirT cytochrome c N-terminal" evidence="16">
    <location>
        <begin position="19"/>
        <end position="192"/>
    </location>
</feature>
<feature type="binding site" description="axial binding residue" evidence="15">
    <location>
        <position position="182"/>
    </location>
    <ligand>
        <name>heme</name>
        <dbReference type="ChEBI" id="CHEBI:30413"/>
        <label>4</label>
    </ligand>
    <ligandPart>
        <name>Fe</name>
        <dbReference type="ChEBI" id="CHEBI:18248"/>
    </ligandPart>
</feature>
<evidence type="ECO:0000259" key="16">
    <source>
        <dbReference type="Pfam" id="PF03264"/>
    </source>
</evidence>
<feature type="binding site" description="axial binding residue" evidence="15">
    <location>
        <position position="107"/>
    </location>
    <ligand>
        <name>heme</name>
        <dbReference type="ChEBI" id="CHEBI:30413"/>
        <label>1</label>
    </ligand>
    <ligandPart>
        <name>Fe</name>
        <dbReference type="ChEBI" id="CHEBI:18248"/>
    </ligandPart>
</feature>
<keyword evidence="5 13" id="KW-0349">Heme</keyword>
<feature type="binding site" description="axial binding residue" evidence="15">
    <location>
        <position position="61"/>
    </location>
    <ligand>
        <name>heme</name>
        <dbReference type="ChEBI" id="CHEBI:30413"/>
        <label>1</label>
    </ligand>
    <ligandPart>
        <name>Fe</name>
        <dbReference type="ChEBI" id="CHEBI:18248"/>
    </ligandPart>
</feature>
<evidence type="ECO:0000256" key="4">
    <source>
        <dbReference type="ARBA" id="ARBA00022475"/>
    </source>
</evidence>
<gene>
    <name evidence="17" type="ORF">GHJ91_13170</name>
</gene>
<dbReference type="GO" id="GO:0019333">
    <property type="term" value="P:denitrification pathway"/>
    <property type="evidence" value="ECO:0007669"/>
    <property type="project" value="InterPro"/>
</dbReference>
<accession>A0A6G1WK82</accession>
<dbReference type="InterPro" id="IPR038266">
    <property type="entry name" value="NapC/NirT_cytc_sf"/>
</dbReference>
<feature type="binding site" description="covalent" evidence="14">
    <location>
        <position position="148"/>
    </location>
    <ligand>
        <name>heme</name>
        <dbReference type="ChEBI" id="CHEBI:30413"/>
        <label>3</label>
    </ligand>
</feature>
<dbReference type="RefSeq" id="WP_127586269.1">
    <property type="nucleotide sequence ID" value="NZ_CP140887.1"/>
</dbReference>
<evidence type="ECO:0000256" key="2">
    <source>
        <dbReference type="ARBA" id="ARBA00007395"/>
    </source>
</evidence>
<protein>
    <recommendedName>
        <fullName evidence="13">Cytochrome c-type protein</fullName>
    </recommendedName>
</protein>
<dbReference type="EMBL" id="WISB01000089">
    <property type="protein sequence ID" value="MQW70073.1"/>
    <property type="molecule type" value="Genomic_DNA"/>
</dbReference>
<dbReference type="PANTHER" id="PTHR30333">
    <property type="entry name" value="CYTOCHROME C-TYPE PROTEIN"/>
    <property type="match status" value="1"/>
</dbReference>
<dbReference type="InterPro" id="IPR024717">
    <property type="entry name" value="NapC/NirT/NrfH"/>
</dbReference>
<dbReference type="NCBIfam" id="TIGR02161">
    <property type="entry name" value="napC_nirT"/>
    <property type="match status" value="1"/>
</dbReference>
<comment type="similarity">
    <text evidence="2">Belongs to the NapC/NirT/NrfH family.</text>
</comment>
<dbReference type="PANTHER" id="PTHR30333:SF1">
    <property type="entry name" value="CYTOCHROME C-TYPE PROTEIN NAPC"/>
    <property type="match status" value="1"/>
</dbReference>
<comment type="PTM">
    <text evidence="13">Binds 4 heme groups per subunit.</text>
</comment>
<dbReference type="FunFam" id="1.10.3820.10:FF:000001">
    <property type="entry name" value="Cytochrome c-type protein"/>
    <property type="match status" value="1"/>
</dbReference>
<keyword evidence="10 13" id="KW-0408">Iron</keyword>
<comment type="caution">
    <text evidence="17">The sequence shown here is derived from an EMBL/GenBank/DDBJ whole genome shotgun (WGS) entry which is preliminary data.</text>
</comment>
<feature type="binding site" description="covalent" evidence="14">
    <location>
        <position position="58"/>
    </location>
    <ligand>
        <name>heme</name>
        <dbReference type="ChEBI" id="CHEBI:30413"/>
        <label>1</label>
    </ligand>
</feature>
<dbReference type="GO" id="GO:0046872">
    <property type="term" value="F:metal ion binding"/>
    <property type="evidence" value="ECO:0007669"/>
    <property type="project" value="UniProtKB-KW"/>
</dbReference>
<dbReference type="InterPro" id="IPR036280">
    <property type="entry name" value="Multihaem_cyt_sf"/>
</dbReference>
<feature type="binding site" description="axial binding residue" evidence="15">
    <location>
        <position position="149"/>
    </location>
    <ligand>
        <name>heme</name>
        <dbReference type="ChEBI" id="CHEBI:30413"/>
        <label>3</label>
    </ligand>
    <ligandPart>
        <name>Fe</name>
        <dbReference type="ChEBI" id="CHEBI:18248"/>
    </ligandPart>
</feature>
<feature type="binding site" description="covalent" evidence="14">
    <location>
        <position position="181"/>
    </location>
    <ligand>
        <name>heme</name>
        <dbReference type="ChEBI" id="CHEBI:30413"/>
        <label>4</label>
    </ligand>
</feature>
<dbReference type="Pfam" id="PF03264">
    <property type="entry name" value="Cytochrom_NNT"/>
    <property type="match status" value="1"/>
</dbReference>
<feature type="binding site" description="axial binding residue" evidence="15">
    <location>
        <position position="187"/>
    </location>
    <ligand>
        <name>heme</name>
        <dbReference type="ChEBI" id="CHEBI:30413"/>
        <label>2</label>
    </ligand>
    <ligandPart>
        <name>Fe</name>
        <dbReference type="ChEBI" id="CHEBI:18248"/>
    </ligandPart>
</feature>
<dbReference type="InterPro" id="IPR005126">
    <property type="entry name" value="NapC/NirT_cyt_c_N"/>
</dbReference>
<feature type="binding site" description="covalent" evidence="14">
    <location>
        <position position="145"/>
    </location>
    <ligand>
        <name>heme</name>
        <dbReference type="ChEBI" id="CHEBI:30413"/>
        <label>3</label>
    </ligand>
</feature>
<feature type="binding site" description="axial binding residue" evidence="15">
    <location>
        <position position="89"/>
    </location>
    <ligand>
        <name>heme</name>
        <dbReference type="ChEBI" id="CHEBI:30413"/>
        <label>2</label>
    </ligand>
    <ligandPart>
        <name>Fe</name>
        <dbReference type="ChEBI" id="CHEBI:18248"/>
    </ligandPart>
</feature>
<dbReference type="InterPro" id="IPR011885">
    <property type="entry name" value="NO3Rdtase_cyt_c_NapC/NirT"/>
</dbReference>
<keyword evidence="11" id="KW-0472">Membrane</keyword>
<evidence type="ECO:0000256" key="7">
    <source>
        <dbReference type="ARBA" id="ARBA00022723"/>
    </source>
</evidence>
<dbReference type="PIRSF" id="PIRSF000013">
    <property type="entry name" value="4_hem_cytochrm_NapC"/>
    <property type="match status" value="1"/>
</dbReference>
<keyword evidence="8 13" id="KW-0249">Electron transport</keyword>
<sequence length="233" mass="26222">MARIKRLLLWVWKVLATPAATLSLAFLTLGGFVGGVIFWGAFNTALELTNTEEFCVSCHEMRANVYEELTRTVHFSNRSGVRASCPDCHVPHEWTDKIARKMQASKEVWGKIFGTINTREKFLNHRLELAKHEWARLKANDSLECRNCHSSAAMDLSKQTQRAAEIHTRYLLPGRATCIDCHKGIAHELPNMQGVEPGWKLPPELEGETLPSASAIDDLKKVMNDSHRVAFGN</sequence>
<keyword evidence="9" id="KW-1133">Transmembrane helix</keyword>
<evidence type="ECO:0000256" key="6">
    <source>
        <dbReference type="ARBA" id="ARBA00022692"/>
    </source>
</evidence>
<evidence type="ECO:0000256" key="10">
    <source>
        <dbReference type="ARBA" id="ARBA00023004"/>
    </source>
</evidence>
<comment type="cofactor">
    <cofactor evidence="14">
        <name>heme</name>
        <dbReference type="ChEBI" id="CHEBI:30413"/>
    </cofactor>
    <text evidence="14">Binds 4 heme groups per subunit.</text>
</comment>
<feature type="binding site" description="covalent" evidence="14">
    <location>
        <position position="55"/>
    </location>
    <ligand>
        <name>heme</name>
        <dbReference type="ChEBI" id="CHEBI:30413"/>
        <label>1</label>
    </ligand>
</feature>
<dbReference type="AlphaFoldDB" id="A0A6G1WK82"/>
<evidence type="ECO:0000256" key="13">
    <source>
        <dbReference type="PIRNR" id="PIRNR000013"/>
    </source>
</evidence>
<dbReference type="Gene3D" id="1.10.3820.10">
    <property type="entry name" value="Di-heme elbow motif domain"/>
    <property type="match status" value="1"/>
</dbReference>
<keyword evidence="7 13" id="KW-0479">Metal-binding</keyword>
<keyword evidence="6" id="KW-0812">Transmembrane</keyword>